<sequence length="246" mass="26487">MATKRAKPAKTKQAAATASSGARATKDATDVGASVVVTAAHTEAGHAGVEGNEDVPGAPSAEEEELDVDETLVQEAQKPAKLAVTAFVRYHKPRQAKTGAGAPVRKSQPHRRIVDVKPGDSFKVFQVNVLQAIEDILKKEGCIINDLKYEALDLEAKVHKGGPEWKGRLPVDSATAYKDYKQHIFKESDRSLNAASSWPSPTALSTRILTMSSVTPTMTFMWRAAARSESVKAPNLGSAKRRSRKS</sequence>
<evidence type="ECO:0000313" key="2">
    <source>
        <dbReference type="EMBL" id="KAE8238629.1"/>
    </source>
</evidence>
<dbReference type="AlphaFoldDB" id="A0A177TMN4"/>
<dbReference type="Proteomes" id="UP000077521">
    <property type="component" value="Unassembled WGS sequence"/>
</dbReference>
<reference evidence="2" key="2">
    <citation type="journal article" date="2019" name="IMA Fungus">
        <title>Genome sequencing and comparison of five Tilletia species to identify candidate genes for the detection of regulated species infecting wheat.</title>
        <authorList>
            <person name="Nguyen H.D.T."/>
            <person name="Sultana T."/>
            <person name="Kesanakurti P."/>
            <person name="Hambleton S."/>
        </authorList>
    </citation>
    <scope>NUCLEOTIDE SEQUENCE</scope>
    <source>
        <strain evidence="2">DAOMC 236416</strain>
    </source>
</reference>
<evidence type="ECO:0000256" key="1">
    <source>
        <dbReference type="SAM" id="MobiDB-lite"/>
    </source>
</evidence>
<proteinExistence type="predicted"/>
<organism evidence="2 3">
    <name type="scientific">Tilletia indica</name>
    <dbReference type="NCBI Taxonomy" id="43049"/>
    <lineage>
        <taxon>Eukaryota</taxon>
        <taxon>Fungi</taxon>
        <taxon>Dikarya</taxon>
        <taxon>Basidiomycota</taxon>
        <taxon>Ustilaginomycotina</taxon>
        <taxon>Exobasidiomycetes</taxon>
        <taxon>Tilletiales</taxon>
        <taxon>Tilletiaceae</taxon>
        <taxon>Tilletia</taxon>
    </lineage>
</organism>
<accession>A0A177TMN4</accession>
<keyword evidence="3" id="KW-1185">Reference proteome</keyword>
<feature type="compositionally biased region" description="Basic residues" evidence="1">
    <location>
        <begin position="1"/>
        <end position="10"/>
    </location>
</feature>
<protein>
    <submittedName>
        <fullName evidence="2">Uncharacterized protein</fullName>
    </submittedName>
</protein>
<feature type="region of interest" description="Disordered" evidence="1">
    <location>
        <begin position="42"/>
        <end position="69"/>
    </location>
</feature>
<dbReference type="EMBL" id="LWDF02001470">
    <property type="protein sequence ID" value="KAE8238629.1"/>
    <property type="molecule type" value="Genomic_DNA"/>
</dbReference>
<feature type="region of interest" description="Disordered" evidence="1">
    <location>
        <begin position="1"/>
        <end position="29"/>
    </location>
</feature>
<evidence type="ECO:0000313" key="3">
    <source>
        <dbReference type="Proteomes" id="UP000077521"/>
    </source>
</evidence>
<comment type="caution">
    <text evidence="2">The sequence shown here is derived from an EMBL/GenBank/DDBJ whole genome shotgun (WGS) entry which is preliminary data.</text>
</comment>
<gene>
    <name evidence="2" type="ORF">A4X13_0g8437</name>
</gene>
<name>A0A177TMN4_9BASI</name>
<feature type="compositionally biased region" description="Low complexity" evidence="1">
    <location>
        <begin position="11"/>
        <end position="23"/>
    </location>
</feature>
<reference evidence="2" key="1">
    <citation type="submission" date="2016-04" db="EMBL/GenBank/DDBJ databases">
        <authorList>
            <person name="Nguyen H.D."/>
            <person name="Samba Siva P."/>
            <person name="Cullis J."/>
            <person name="Levesque C.A."/>
            <person name="Hambleton S."/>
        </authorList>
    </citation>
    <scope>NUCLEOTIDE SEQUENCE</scope>
    <source>
        <strain evidence="2">DAOMC 236416</strain>
    </source>
</reference>